<sequence>MQELTVDDEFVVRPGEKIATDGTVVAGSSAVDASMLTGESVPVEVGPGDTVTGATTNAGGRLVVRATRVGEHTQLAQMAKLVEAA</sequence>
<evidence type="ECO:0000259" key="3">
    <source>
        <dbReference type="Pfam" id="PF00122"/>
    </source>
</evidence>
<dbReference type="Gene3D" id="2.70.150.10">
    <property type="entry name" value="Calcium-transporting ATPase, cytoplasmic transduction domain A"/>
    <property type="match status" value="1"/>
</dbReference>
<keyword evidence="5" id="KW-1185">Reference proteome</keyword>
<dbReference type="PANTHER" id="PTHR46594:SF4">
    <property type="entry name" value="P-TYPE CATION-TRANSPORTING ATPASE"/>
    <property type="match status" value="1"/>
</dbReference>
<organism evidence="4 5">
    <name type="scientific">Mycobacterium ulcerans str. Harvey</name>
    <dbReference type="NCBI Taxonomy" id="1299332"/>
    <lineage>
        <taxon>Bacteria</taxon>
        <taxon>Bacillati</taxon>
        <taxon>Actinomycetota</taxon>
        <taxon>Actinomycetes</taxon>
        <taxon>Mycobacteriales</taxon>
        <taxon>Mycobacteriaceae</taxon>
        <taxon>Mycobacterium</taxon>
        <taxon>Mycobacterium ulcerans group</taxon>
    </lineage>
</organism>
<protein>
    <submittedName>
        <fullName evidence="4">E1-E2 ATPase family protein</fullName>
    </submittedName>
</protein>
<evidence type="ECO:0000313" key="5">
    <source>
        <dbReference type="Proteomes" id="UP000020681"/>
    </source>
</evidence>
<name>A0ABN0QTJ7_MYCUL</name>
<dbReference type="EMBL" id="JAOL01000148">
    <property type="protein sequence ID" value="EUA88066.1"/>
    <property type="molecule type" value="Genomic_DNA"/>
</dbReference>
<comment type="subcellular location">
    <subcellularLocation>
        <location evidence="1">Membrane</location>
        <topology evidence="1">Multi-pass membrane protein</topology>
    </subcellularLocation>
</comment>
<reference evidence="4 5" key="1">
    <citation type="submission" date="2014-01" db="EMBL/GenBank/DDBJ databases">
        <authorList>
            <person name="Dobos K."/>
            <person name="Lenaerts A."/>
            <person name="Ordway D."/>
            <person name="DeGroote M.A."/>
            <person name="Parker T."/>
            <person name="Sizemore C."/>
            <person name="Tallon L.J."/>
            <person name="Sadzewicz L.K."/>
            <person name="Sengamalay N."/>
            <person name="Fraser C.M."/>
            <person name="Hine E."/>
            <person name="Shefchek K.A."/>
            <person name="Das S.P."/>
            <person name="Tettelin H."/>
        </authorList>
    </citation>
    <scope>NUCLEOTIDE SEQUENCE [LARGE SCALE GENOMIC DNA]</scope>
    <source>
        <strain evidence="4 5">Harvey</strain>
    </source>
</reference>
<dbReference type="Proteomes" id="UP000020681">
    <property type="component" value="Unassembled WGS sequence"/>
</dbReference>
<gene>
    <name evidence="4" type="ORF">I551_5446</name>
</gene>
<proteinExistence type="predicted"/>
<dbReference type="PANTHER" id="PTHR46594">
    <property type="entry name" value="P-TYPE CATION-TRANSPORTING ATPASE"/>
    <property type="match status" value="1"/>
</dbReference>
<evidence type="ECO:0000313" key="4">
    <source>
        <dbReference type="EMBL" id="EUA88066.1"/>
    </source>
</evidence>
<evidence type="ECO:0000256" key="2">
    <source>
        <dbReference type="ARBA" id="ARBA00022723"/>
    </source>
</evidence>
<dbReference type="InterPro" id="IPR008250">
    <property type="entry name" value="ATPase_P-typ_transduc_dom_A_sf"/>
</dbReference>
<feature type="domain" description="P-type ATPase A" evidence="3">
    <location>
        <begin position="2"/>
        <end position="83"/>
    </location>
</feature>
<dbReference type="Pfam" id="PF00122">
    <property type="entry name" value="E1-E2_ATPase"/>
    <property type="match status" value="1"/>
</dbReference>
<accession>A0ABN0QTJ7</accession>
<dbReference type="InterPro" id="IPR059000">
    <property type="entry name" value="ATPase_P-type_domA"/>
</dbReference>
<keyword evidence="2" id="KW-0479">Metal-binding</keyword>
<dbReference type="SUPFAM" id="SSF81653">
    <property type="entry name" value="Calcium ATPase, transduction domain A"/>
    <property type="match status" value="1"/>
</dbReference>
<comment type="caution">
    <text evidence="4">The sequence shown here is derived from an EMBL/GenBank/DDBJ whole genome shotgun (WGS) entry which is preliminary data.</text>
</comment>
<evidence type="ECO:0000256" key="1">
    <source>
        <dbReference type="ARBA" id="ARBA00004141"/>
    </source>
</evidence>